<organism evidence="21">
    <name type="scientific">Timema californicum</name>
    <name type="common">California timema</name>
    <name type="synonym">Walking stick</name>
    <dbReference type="NCBI Taxonomy" id="61474"/>
    <lineage>
        <taxon>Eukaryota</taxon>
        <taxon>Metazoa</taxon>
        <taxon>Ecdysozoa</taxon>
        <taxon>Arthropoda</taxon>
        <taxon>Hexapoda</taxon>
        <taxon>Insecta</taxon>
        <taxon>Pterygota</taxon>
        <taxon>Neoptera</taxon>
        <taxon>Polyneoptera</taxon>
        <taxon>Phasmatodea</taxon>
        <taxon>Timematodea</taxon>
        <taxon>Timematoidea</taxon>
        <taxon>Timematidae</taxon>
        <taxon>Timema</taxon>
    </lineage>
</organism>
<evidence type="ECO:0000256" key="12">
    <source>
        <dbReference type="ARBA" id="ARBA00023136"/>
    </source>
</evidence>
<dbReference type="InterPro" id="IPR050319">
    <property type="entry name" value="ABC_transp_ATP-bind"/>
</dbReference>
<feature type="domain" description="ABC transporter" evidence="19">
    <location>
        <begin position="473"/>
        <end position="697"/>
    </location>
</feature>
<reference evidence="21" key="1">
    <citation type="submission" date="2020-11" db="EMBL/GenBank/DDBJ databases">
        <authorList>
            <person name="Tran Van P."/>
        </authorList>
    </citation>
    <scope>NUCLEOTIDE SEQUENCE</scope>
</reference>
<dbReference type="InterPro" id="IPR035906">
    <property type="entry name" value="MetI-like_sf"/>
</dbReference>
<dbReference type="PROSITE" id="PS00211">
    <property type="entry name" value="ABC_TRANSPORTER_1"/>
    <property type="match status" value="1"/>
</dbReference>
<comment type="catalytic activity">
    <reaction evidence="17">
        <text>glutathione(out) + ATP + H2O = glutathione(in) + ADP + phosphate + H(+)</text>
        <dbReference type="Rhea" id="RHEA:29791"/>
        <dbReference type="ChEBI" id="CHEBI:15377"/>
        <dbReference type="ChEBI" id="CHEBI:15378"/>
        <dbReference type="ChEBI" id="CHEBI:30616"/>
        <dbReference type="ChEBI" id="CHEBI:43474"/>
        <dbReference type="ChEBI" id="CHEBI:57925"/>
        <dbReference type="ChEBI" id="CHEBI:456216"/>
        <dbReference type="EC" id="7.4.2.10"/>
    </reaction>
</comment>
<comment type="subcellular location">
    <subcellularLocation>
        <location evidence="2">Cell inner membrane</location>
    </subcellularLocation>
    <subcellularLocation>
        <location evidence="1">Membrane</location>
        <topology evidence="1">Multi-pass membrane protein</topology>
    </subcellularLocation>
</comment>
<dbReference type="PANTHER" id="PTHR43776:SF15">
    <property type="entry name" value="GLUTATHIONE IMPORT ATP-BINDING PROTEIN GSIA"/>
    <property type="match status" value="1"/>
</dbReference>
<dbReference type="Gene3D" id="3.40.50.300">
    <property type="entry name" value="P-loop containing nucleotide triphosphate hydrolases"/>
    <property type="match status" value="2"/>
</dbReference>
<keyword evidence="10" id="KW-1278">Translocase</keyword>
<evidence type="ECO:0000256" key="15">
    <source>
        <dbReference type="ARBA" id="ARBA00039050"/>
    </source>
</evidence>
<sequence length="697" mass="76123">MALLAPLIAPFDPNVQTMSSRLLAPSAQHWFGTDGFGRDLLSRVIYGARPTLLLVSLILVLTIPAGLLIGITAGYVGGWTERLLMRITDIFLSLPNLVIALALVAILGPGLMNGALALALTSWPPFARQARAETLALRRSDYLAAARMQGITGFRLMFGHILPLCMPTAVVRAALSLGGIILAAAGLGFLGMGVQPPTAEWGSMVAEGSKAMACATDWIPVMQNNLLHAEGLTIRSDDALLVDNISFSVGRERVALVGESGSGKSLTARSLMGLLSPALHLQASQLQVAGENALTLSERHWNQLRGNRVAMVMQDPKYALNPTRTIGWQVEEPLILHRRLSRAERKEKVCEMLDAVGLPDPRRLMQQYPHQLSGGMGQRVMLAIALITDPDFLIADEPTSALDHAMRDQVLALIRGLVEARNMGLLLISHDLQQVSEHCERVMVMYKGRLLDTLPAADLPHATHPYTRTLWACRPGKATHGQTLPGYELRTVVHEVNLEVNAGECFGLVGPSGCGKSSLLWVLAGLNPHWQGQMQLAGHEVQPGKAFTGALRQEVQMVFQDPYASLHPRHRLRRTLAEPLKLLKCDNINDRIDQGFRHVGLDPALADRYPHQLSGGQRQRVAIVRALLLQPKILLLDEPTSALDMSVQAEILNLLNDLKQQDGLTMVLVSHDPDVIDHMCDRAVHMSQGRIIEQISA</sequence>
<keyword evidence="6" id="KW-0997">Cell inner membrane</keyword>
<dbReference type="CDD" id="cd03257">
    <property type="entry name" value="ABC_NikE_OppD_transporters"/>
    <property type="match status" value="2"/>
</dbReference>
<comment type="subunit">
    <text evidence="3">The complex is composed of two ATP-binding proteins (GsiA), two transmembrane proteins (GsiC and GsiD) and a solute-binding protein (GsiB).</text>
</comment>
<accession>A0A7R9IVQ4</accession>
<dbReference type="Gene3D" id="1.10.3720.10">
    <property type="entry name" value="MetI-like"/>
    <property type="match status" value="1"/>
</dbReference>
<evidence type="ECO:0000256" key="9">
    <source>
        <dbReference type="ARBA" id="ARBA00022840"/>
    </source>
</evidence>
<dbReference type="Pfam" id="PF00528">
    <property type="entry name" value="BPD_transp_1"/>
    <property type="match status" value="1"/>
</dbReference>
<keyword evidence="9" id="KW-0067">ATP-binding</keyword>
<evidence type="ECO:0000256" key="1">
    <source>
        <dbReference type="ARBA" id="ARBA00004141"/>
    </source>
</evidence>
<dbReference type="InterPro" id="IPR003593">
    <property type="entry name" value="AAA+_ATPase"/>
</dbReference>
<evidence type="ECO:0000256" key="2">
    <source>
        <dbReference type="ARBA" id="ARBA00004533"/>
    </source>
</evidence>
<comment type="function">
    <text evidence="13">Part of the ABC transporter complex GsiABCD involved in glutathione import. Responsible for energy coupling to the transport system.</text>
</comment>
<gene>
    <name evidence="21" type="ORF">TCMB3V08_LOCUS553</name>
</gene>
<dbReference type="GO" id="GO:0005886">
    <property type="term" value="C:plasma membrane"/>
    <property type="evidence" value="ECO:0007669"/>
    <property type="project" value="UniProtKB-SubCell"/>
</dbReference>
<dbReference type="PROSITE" id="PS50928">
    <property type="entry name" value="ABC_TM1"/>
    <property type="match status" value="1"/>
</dbReference>
<feature type="transmembrane region" description="Helical" evidence="18">
    <location>
        <begin position="174"/>
        <end position="194"/>
    </location>
</feature>
<evidence type="ECO:0000256" key="13">
    <source>
        <dbReference type="ARBA" id="ARBA00037530"/>
    </source>
</evidence>
<evidence type="ECO:0000256" key="16">
    <source>
        <dbReference type="ARBA" id="ARBA00041187"/>
    </source>
</evidence>
<dbReference type="InterPro" id="IPR027417">
    <property type="entry name" value="P-loop_NTPase"/>
</dbReference>
<dbReference type="PANTHER" id="PTHR43776">
    <property type="entry name" value="TRANSPORT ATP-BINDING PROTEIN"/>
    <property type="match status" value="1"/>
</dbReference>
<dbReference type="SMART" id="SM00382">
    <property type="entry name" value="AAA"/>
    <property type="match status" value="2"/>
</dbReference>
<name>A0A7R9IVQ4_TIMCA</name>
<dbReference type="GO" id="GO:0016887">
    <property type="term" value="F:ATP hydrolysis activity"/>
    <property type="evidence" value="ECO:0007669"/>
    <property type="project" value="InterPro"/>
</dbReference>
<keyword evidence="7 18" id="KW-0812">Transmembrane</keyword>
<evidence type="ECO:0000256" key="18">
    <source>
        <dbReference type="SAM" id="Phobius"/>
    </source>
</evidence>
<evidence type="ECO:0000256" key="14">
    <source>
        <dbReference type="ARBA" id="ARBA00038416"/>
    </source>
</evidence>
<feature type="transmembrane region" description="Helical" evidence="18">
    <location>
        <begin position="142"/>
        <end position="162"/>
    </location>
</feature>
<protein>
    <recommendedName>
        <fullName evidence="16">Glutathione import ATP-binding protein GsiA</fullName>
        <ecNumber evidence="15">7.4.2.10</ecNumber>
    </recommendedName>
</protein>
<dbReference type="InterPro" id="IPR003439">
    <property type="entry name" value="ABC_transporter-like_ATP-bd"/>
</dbReference>
<feature type="transmembrane region" description="Helical" evidence="18">
    <location>
        <begin position="97"/>
        <end position="121"/>
    </location>
</feature>
<dbReference type="EMBL" id="OE179149">
    <property type="protein sequence ID" value="CAD7567771.1"/>
    <property type="molecule type" value="Genomic_DNA"/>
</dbReference>
<feature type="domain" description="ABC transporter" evidence="19">
    <location>
        <begin position="227"/>
        <end position="472"/>
    </location>
</feature>
<keyword evidence="8" id="KW-0547">Nucleotide-binding</keyword>
<evidence type="ECO:0000256" key="5">
    <source>
        <dbReference type="ARBA" id="ARBA00022475"/>
    </source>
</evidence>
<evidence type="ECO:0000256" key="8">
    <source>
        <dbReference type="ARBA" id="ARBA00022741"/>
    </source>
</evidence>
<keyword evidence="12 18" id="KW-0472">Membrane</keyword>
<dbReference type="CDD" id="cd06261">
    <property type="entry name" value="TM_PBP2"/>
    <property type="match status" value="1"/>
</dbReference>
<proteinExistence type="inferred from homology"/>
<dbReference type="InterPro" id="IPR000515">
    <property type="entry name" value="MetI-like"/>
</dbReference>
<dbReference type="SUPFAM" id="SSF52540">
    <property type="entry name" value="P-loop containing nucleoside triphosphate hydrolases"/>
    <property type="match status" value="2"/>
</dbReference>
<evidence type="ECO:0000256" key="11">
    <source>
        <dbReference type="ARBA" id="ARBA00022989"/>
    </source>
</evidence>
<evidence type="ECO:0000256" key="3">
    <source>
        <dbReference type="ARBA" id="ARBA00011469"/>
    </source>
</evidence>
<dbReference type="GO" id="GO:0055085">
    <property type="term" value="P:transmembrane transport"/>
    <property type="evidence" value="ECO:0007669"/>
    <property type="project" value="InterPro"/>
</dbReference>
<comment type="similarity">
    <text evidence="14">Belongs to the ABC transporter superfamily. Glutathione importer (TC 3.A.1.5.11) family.</text>
</comment>
<dbReference type="GO" id="GO:0005524">
    <property type="term" value="F:ATP binding"/>
    <property type="evidence" value="ECO:0007669"/>
    <property type="project" value="UniProtKB-KW"/>
</dbReference>
<evidence type="ECO:0000259" key="20">
    <source>
        <dbReference type="PROSITE" id="PS50928"/>
    </source>
</evidence>
<keyword evidence="11 18" id="KW-1133">Transmembrane helix</keyword>
<dbReference type="PROSITE" id="PS50893">
    <property type="entry name" value="ABC_TRANSPORTER_2"/>
    <property type="match status" value="2"/>
</dbReference>
<dbReference type="SUPFAM" id="SSF161098">
    <property type="entry name" value="MetI-like"/>
    <property type="match status" value="1"/>
</dbReference>
<evidence type="ECO:0000256" key="7">
    <source>
        <dbReference type="ARBA" id="ARBA00022692"/>
    </source>
</evidence>
<evidence type="ECO:0000256" key="6">
    <source>
        <dbReference type="ARBA" id="ARBA00022519"/>
    </source>
</evidence>
<dbReference type="InterPro" id="IPR017871">
    <property type="entry name" value="ABC_transporter-like_CS"/>
</dbReference>
<feature type="transmembrane region" description="Helical" evidence="18">
    <location>
        <begin position="52"/>
        <end position="77"/>
    </location>
</feature>
<feature type="domain" description="ABC transmembrane type-1" evidence="20">
    <location>
        <begin position="48"/>
        <end position="245"/>
    </location>
</feature>
<keyword evidence="5" id="KW-1003">Cell membrane</keyword>
<dbReference type="Pfam" id="PF00005">
    <property type="entry name" value="ABC_tran"/>
    <property type="match status" value="2"/>
</dbReference>
<keyword evidence="4" id="KW-0813">Transport</keyword>
<dbReference type="AlphaFoldDB" id="A0A7R9IVQ4"/>
<evidence type="ECO:0000313" key="21">
    <source>
        <dbReference type="EMBL" id="CAD7567771.1"/>
    </source>
</evidence>
<evidence type="ECO:0000259" key="19">
    <source>
        <dbReference type="PROSITE" id="PS50893"/>
    </source>
</evidence>
<evidence type="ECO:0000256" key="10">
    <source>
        <dbReference type="ARBA" id="ARBA00022967"/>
    </source>
</evidence>
<evidence type="ECO:0000256" key="17">
    <source>
        <dbReference type="ARBA" id="ARBA00047640"/>
    </source>
</evidence>
<dbReference type="EC" id="7.4.2.10" evidence="15"/>
<evidence type="ECO:0000256" key="4">
    <source>
        <dbReference type="ARBA" id="ARBA00022448"/>
    </source>
</evidence>